<dbReference type="InterPro" id="IPR008914">
    <property type="entry name" value="PEBP"/>
</dbReference>
<comment type="caution">
    <text evidence="1">The sequence shown here is derived from an EMBL/GenBank/DDBJ whole genome shotgun (WGS) entry which is preliminary data.</text>
</comment>
<keyword evidence="2" id="KW-1185">Reference proteome</keyword>
<organism evidence="1 2">
    <name type="scientific">Folsomia candida</name>
    <name type="common">Springtail</name>
    <dbReference type="NCBI Taxonomy" id="158441"/>
    <lineage>
        <taxon>Eukaryota</taxon>
        <taxon>Metazoa</taxon>
        <taxon>Ecdysozoa</taxon>
        <taxon>Arthropoda</taxon>
        <taxon>Hexapoda</taxon>
        <taxon>Collembola</taxon>
        <taxon>Entomobryomorpha</taxon>
        <taxon>Isotomoidea</taxon>
        <taxon>Isotomidae</taxon>
        <taxon>Proisotominae</taxon>
        <taxon>Folsomia</taxon>
    </lineage>
</organism>
<dbReference type="OrthoDB" id="2506647at2759"/>
<protein>
    <submittedName>
        <fullName evidence="1">OV-16 antigen</fullName>
    </submittedName>
</protein>
<dbReference type="Pfam" id="PF01161">
    <property type="entry name" value="PBP"/>
    <property type="match status" value="1"/>
</dbReference>
<dbReference type="InterPro" id="IPR035810">
    <property type="entry name" value="PEBP_euk"/>
</dbReference>
<evidence type="ECO:0000313" key="1">
    <source>
        <dbReference type="EMBL" id="OXA51403.1"/>
    </source>
</evidence>
<dbReference type="PANTHER" id="PTHR11362:SF152">
    <property type="entry name" value="ODORANT-BINDING PROTEIN A5-LIKE PROTEIN"/>
    <property type="match status" value="1"/>
</dbReference>
<proteinExistence type="predicted"/>
<dbReference type="PANTHER" id="PTHR11362">
    <property type="entry name" value="PHOSPHATIDYLETHANOLAMINE-BINDING PROTEIN"/>
    <property type="match status" value="1"/>
</dbReference>
<dbReference type="SUPFAM" id="SSF49777">
    <property type="entry name" value="PEBP-like"/>
    <property type="match status" value="1"/>
</dbReference>
<dbReference type="OMA" id="WGGRKFA"/>
<name>A0A226E1J3_FOLCA</name>
<reference evidence="1 2" key="1">
    <citation type="submission" date="2015-12" db="EMBL/GenBank/DDBJ databases">
        <title>The genome of Folsomia candida.</title>
        <authorList>
            <person name="Faddeeva A."/>
            <person name="Derks M.F."/>
            <person name="Anvar Y."/>
            <person name="Smit S."/>
            <person name="Van Straalen N."/>
            <person name="Roelofs D."/>
        </authorList>
    </citation>
    <scope>NUCLEOTIDE SEQUENCE [LARGE SCALE GENOMIC DNA]</scope>
    <source>
        <strain evidence="1 2">VU population</strain>
        <tissue evidence="1">Whole body</tissue>
    </source>
</reference>
<sequence>MERLLSEEIVPDVVDSLPTTPTTTLHVEYNDVKIEYGNQVEIRAVEHGPTSVNWNPADPHAFYSICLTDPDAPTRSDPKMRERVHWLVGNIPGDRWEAGETLIAYVPSCPPKASGLHRYTFVLLRQPGRLDFSGEKKVDNSKELWDLRRSFSIRKWAKKWDCEVIGANFYVAEWDLCAQSTRDKLGL</sequence>
<dbReference type="AlphaFoldDB" id="A0A226E1J3"/>
<dbReference type="EMBL" id="LNIX01000007">
    <property type="protein sequence ID" value="OXA51403.1"/>
    <property type="molecule type" value="Genomic_DNA"/>
</dbReference>
<gene>
    <name evidence="1" type="ORF">Fcan01_13615</name>
</gene>
<dbReference type="Gene3D" id="3.90.280.10">
    <property type="entry name" value="PEBP-like"/>
    <property type="match status" value="1"/>
</dbReference>
<dbReference type="InterPro" id="IPR036610">
    <property type="entry name" value="PEBP-like_sf"/>
</dbReference>
<dbReference type="Proteomes" id="UP000198287">
    <property type="component" value="Unassembled WGS sequence"/>
</dbReference>
<accession>A0A226E1J3</accession>
<evidence type="ECO:0000313" key="2">
    <source>
        <dbReference type="Proteomes" id="UP000198287"/>
    </source>
</evidence>
<dbReference type="STRING" id="158441.A0A226E1J3"/>
<dbReference type="CDD" id="cd00866">
    <property type="entry name" value="PEBP_euk"/>
    <property type="match status" value="1"/>
</dbReference>